<dbReference type="AlphaFoldDB" id="A0A2A6F758"/>
<gene>
    <name evidence="3" type="ORF">CN311_30825</name>
</gene>
<dbReference type="InterPro" id="IPR000835">
    <property type="entry name" value="HTH_MarR-typ"/>
</dbReference>
<dbReference type="PANTHER" id="PTHR18964:SF149">
    <property type="entry name" value="BIFUNCTIONAL UDP-N-ACETYLGLUCOSAMINE 2-EPIMERASE_N-ACETYLMANNOSAMINE KINASE"/>
    <property type="match status" value="1"/>
</dbReference>
<name>A0A2A6F758_9HYPH</name>
<dbReference type="Pfam" id="PF00480">
    <property type="entry name" value="ROK"/>
    <property type="match status" value="1"/>
</dbReference>
<evidence type="ECO:0000313" key="3">
    <source>
        <dbReference type="EMBL" id="PDQ17278.1"/>
    </source>
</evidence>
<proteinExistence type="inferred from homology"/>
<evidence type="ECO:0000259" key="2">
    <source>
        <dbReference type="Pfam" id="PF12802"/>
    </source>
</evidence>
<dbReference type="SUPFAM" id="SSF53067">
    <property type="entry name" value="Actin-like ATPase domain"/>
    <property type="match status" value="1"/>
</dbReference>
<dbReference type="SUPFAM" id="SSF46785">
    <property type="entry name" value="Winged helix' DNA-binding domain"/>
    <property type="match status" value="1"/>
</dbReference>
<dbReference type="Gene3D" id="1.10.10.10">
    <property type="entry name" value="Winged helix-like DNA-binding domain superfamily/Winged helix DNA-binding domain"/>
    <property type="match status" value="1"/>
</dbReference>
<accession>A0A2A6F758</accession>
<evidence type="ECO:0000256" key="1">
    <source>
        <dbReference type="ARBA" id="ARBA00006479"/>
    </source>
</evidence>
<dbReference type="Pfam" id="PF12802">
    <property type="entry name" value="MarR_2"/>
    <property type="match status" value="1"/>
</dbReference>
<organism evidence="3 4">
    <name type="scientific">Mesorhizobium sanjuanii</name>
    <dbReference type="NCBI Taxonomy" id="2037900"/>
    <lineage>
        <taxon>Bacteria</taxon>
        <taxon>Pseudomonadati</taxon>
        <taxon>Pseudomonadota</taxon>
        <taxon>Alphaproteobacteria</taxon>
        <taxon>Hyphomicrobiales</taxon>
        <taxon>Phyllobacteriaceae</taxon>
        <taxon>Mesorhizobium</taxon>
    </lineage>
</organism>
<reference evidence="3 4" key="1">
    <citation type="submission" date="2017-09" db="EMBL/GenBank/DDBJ databases">
        <title>Mesorhizobum sanjuanii sp. nov. isolated from nodules of Lotus tenuis in saline-alkaline lowlands of Flooding Pampa.</title>
        <authorList>
            <person name="Sannazzaro A.I."/>
            <person name="Torres Tejerizo G.A."/>
            <person name="Fontana F."/>
            <person name="Cumpa Velazquez L.M."/>
            <person name="Hansen L."/>
            <person name="Pistorio M."/>
            <person name="Estrella M.J."/>
        </authorList>
    </citation>
    <scope>NUCLEOTIDE SEQUENCE [LARGE SCALE GENOMIC DNA]</scope>
    <source>
        <strain evidence="3 4">BSA136</strain>
    </source>
</reference>
<dbReference type="PANTHER" id="PTHR18964">
    <property type="entry name" value="ROK (REPRESSOR, ORF, KINASE) FAMILY"/>
    <property type="match status" value="1"/>
</dbReference>
<dbReference type="InterPro" id="IPR000600">
    <property type="entry name" value="ROK"/>
</dbReference>
<comment type="caution">
    <text evidence="3">The sequence shown here is derived from an EMBL/GenBank/DDBJ whole genome shotgun (WGS) entry which is preliminary data.</text>
</comment>
<evidence type="ECO:0000313" key="4">
    <source>
        <dbReference type="Proteomes" id="UP000219182"/>
    </source>
</evidence>
<sequence>MAAPEIPGLTESARAVLRLLASHGPVTRPKLGAMLDLSKPTMSAAVSELSALGLVASRGVERGAIGRTATIYGIGPGAGCVIGIDVGAAQVRAVAYSMDARPLAAAEEMIQDNGGTDSDDIGAIILSVARSILAKVGKSFRVLRSVAVAVPRIVSASRLGTDHAPDAVLRGLRRHFPVPIILENNVNCAAIGEMHFGAAQGHQTFAFLQIGVRVGLGFMSEGRLFRGAGGAAGEVGRMPFPWSPSEIPYREGLEHYLGSKALVARCRQGWPADHGEPPGSAKELFGRAMAGSAPAIDMVARHAADIGRLAAGCIGVLDPGLIVLGGGVGRNALMTAEVERVAGDLAWPTRIAVSSLEDGGTALGAMKLALDYSLGLLLREDRHPAVVLPPL</sequence>
<dbReference type="InterPro" id="IPR036388">
    <property type="entry name" value="WH-like_DNA-bd_sf"/>
</dbReference>
<dbReference type="Proteomes" id="UP000219182">
    <property type="component" value="Unassembled WGS sequence"/>
</dbReference>
<dbReference type="InterPro" id="IPR043129">
    <property type="entry name" value="ATPase_NBD"/>
</dbReference>
<dbReference type="InterPro" id="IPR036390">
    <property type="entry name" value="WH_DNA-bd_sf"/>
</dbReference>
<dbReference type="GO" id="GO:0003700">
    <property type="term" value="F:DNA-binding transcription factor activity"/>
    <property type="evidence" value="ECO:0007669"/>
    <property type="project" value="InterPro"/>
</dbReference>
<feature type="domain" description="HTH marR-type" evidence="2">
    <location>
        <begin position="8"/>
        <end position="59"/>
    </location>
</feature>
<dbReference type="EMBL" id="NWQG01000280">
    <property type="protein sequence ID" value="PDQ17278.1"/>
    <property type="molecule type" value="Genomic_DNA"/>
</dbReference>
<dbReference type="RefSeq" id="WP_097577354.1">
    <property type="nucleotide sequence ID" value="NZ_NWQG01000280.1"/>
</dbReference>
<keyword evidence="4" id="KW-1185">Reference proteome</keyword>
<dbReference type="Gene3D" id="3.30.420.40">
    <property type="match status" value="2"/>
</dbReference>
<comment type="similarity">
    <text evidence="1">Belongs to the ROK (NagC/XylR) family.</text>
</comment>
<protein>
    <recommendedName>
        <fullName evidence="2">HTH marR-type domain-containing protein</fullName>
    </recommendedName>
</protein>